<feature type="coiled-coil region" evidence="1">
    <location>
        <begin position="134"/>
        <end position="254"/>
    </location>
</feature>
<dbReference type="AlphaFoldDB" id="A0AAV5KTV1"/>
<evidence type="ECO:0000313" key="4">
    <source>
        <dbReference type="Proteomes" id="UP001054252"/>
    </source>
</evidence>
<organism evidence="3 4">
    <name type="scientific">Rubroshorea leprosula</name>
    <dbReference type="NCBI Taxonomy" id="152421"/>
    <lineage>
        <taxon>Eukaryota</taxon>
        <taxon>Viridiplantae</taxon>
        <taxon>Streptophyta</taxon>
        <taxon>Embryophyta</taxon>
        <taxon>Tracheophyta</taxon>
        <taxon>Spermatophyta</taxon>
        <taxon>Magnoliopsida</taxon>
        <taxon>eudicotyledons</taxon>
        <taxon>Gunneridae</taxon>
        <taxon>Pentapetalae</taxon>
        <taxon>rosids</taxon>
        <taxon>malvids</taxon>
        <taxon>Malvales</taxon>
        <taxon>Dipterocarpaceae</taxon>
        <taxon>Rubroshorea</taxon>
    </lineage>
</organism>
<feature type="region of interest" description="Disordered" evidence="2">
    <location>
        <begin position="320"/>
        <end position="346"/>
    </location>
</feature>
<evidence type="ECO:0000256" key="2">
    <source>
        <dbReference type="SAM" id="MobiDB-lite"/>
    </source>
</evidence>
<keyword evidence="4" id="KW-1185">Reference proteome</keyword>
<evidence type="ECO:0000313" key="3">
    <source>
        <dbReference type="EMBL" id="GKV28090.1"/>
    </source>
</evidence>
<feature type="compositionally biased region" description="Polar residues" evidence="2">
    <location>
        <begin position="90"/>
        <end position="103"/>
    </location>
</feature>
<feature type="compositionally biased region" description="Low complexity" evidence="2">
    <location>
        <begin position="325"/>
        <end position="338"/>
    </location>
</feature>
<sequence length="346" mass="38868">MSNVLKRQCERAQHSRGCRGGSSQRSTCFDERPLVVPSRNSSQRERGSSSTSRSRTEHKVDTQPSDSRRGAHDDSDAKEDIALIRRRTSSRTQPIQPTVMWSSNIPNPPTCDATEVFSYAVALFEYEQGVRGQNHELNESCKKLTSKKASLEDEVNRLQSFEMANRATSAESRADELANKVNELKEKLEKAQAERDSGIQVAKDKADCAKDRAKNAEADRDKALSELNSLKQRVAKTNRNLVRVEAALDRTKKSHQCSSPQQIPPWRSTMKFVERYYGTSLTSRSARWPSSREKKWTSRAKGEDLEGLLSFNAWVAEPFKEEAEPSSTPSSSQLITTPVLTLTRSS</sequence>
<name>A0AAV5KTV1_9ROSI</name>
<proteinExistence type="predicted"/>
<keyword evidence="1" id="KW-0175">Coiled coil</keyword>
<feature type="compositionally biased region" description="Basic and acidic residues" evidence="2">
    <location>
        <begin position="54"/>
        <end position="83"/>
    </location>
</feature>
<dbReference type="EMBL" id="BPVZ01000078">
    <property type="protein sequence ID" value="GKV28090.1"/>
    <property type="molecule type" value="Genomic_DNA"/>
</dbReference>
<accession>A0AAV5KTV1</accession>
<evidence type="ECO:0000256" key="1">
    <source>
        <dbReference type="SAM" id="Coils"/>
    </source>
</evidence>
<gene>
    <name evidence="3" type="ORF">SLEP1_g37183</name>
</gene>
<protein>
    <submittedName>
        <fullName evidence="3">Uncharacterized protein</fullName>
    </submittedName>
</protein>
<dbReference type="Proteomes" id="UP001054252">
    <property type="component" value="Unassembled WGS sequence"/>
</dbReference>
<feature type="region of interest" description="Disordered" evidence="2">
    <location>
        <begin position="1"/>
        <end position="103"/>
    </location>
</feature>
<dbReference type="SUPFAM" id="SSF57997">
    <property type="entry name" value="Tropomyosin"/>
    <property type="match status" value="1"/>
</dbReference>
<comment type="caution">
    <text evidence="3">The sequence shown here is derived from an EMBL/GenBank/DDBJ whole genome shotgun (WGS) entry which is preliminary data.</text>
</comment>
<reference evidence="3 4" key="1">
    <citation type="journal article" date="2021" name="Commun. Biol.">
        <title>The genome of Shorea leprosula (Dipterocarpaceae) highlights the ecological relevance of drought in aseasonal tropical rainforests.</title>
        <authorList>
            <person name="Ng K.K.S."/>
            <person name="Kobayashi M.J."/>
            <person name="Fawcett J.A."/>
            <person name="Hatakeyama M."/>
            <person name="Paape T."/>
            <person name="Ng C.H."/>
            <person name="Ang C.C."/>
            <person name="Tnah L.H."/>
            <person name="Lee C.T."/>
            <person name="Nishiyama T."/>
            <person name="Sese J."/>
            <person name="O'Brien M.J."/>
            <person name="Copetti D."/>
            <person name="Mohd Noor M.I."/>
            <person name="Ong R.C."/>
            <person name="Putra M."/>
            <person name="Sireger I.Z."/>
            <person name="Indrioko S."/>
            <person name="Kosugi Y."/>
            <person name="Izuno A."/>
            <person name="Isagi Y."/>
            <person name="Lee S.L."/>
            <person name="Shimizu K.K."/>
        </authorList>
    </citation>
    <scope>NUCLEOTIDE SEQUENCE [LARGE SCALE GENOMIC DNA]</scope>
    <source>
        <strain evidence="3">214</strain>
    </source>
</reference>